<keyword evidence="2" id="KW-0472">Membrane</keyword>
<keyword evidence="4" id="KW-1185">Reference proteome</keyword>
<proteinExistence type="predicted"/>
<keyword evidence="2" id="KW-0812">Transmembrane</keyword>
<accession>A0A840F0Q8</accession>
<feature type="region of interest" description="Disordered" evidence="1">
    <location>
        <begin position="1"/>
        <end position="24"/>
    </location>
</feature>
<dbReference type="EMBL" id="JACIEV010000002">
    <property type="protein sequence ID" value="MBB4152873.1"/>
    <property type="molecule type" value="Genomic_DNA"/>
</dbReference>
<organism evidence="3 4">
    <name type="scientific">Sphingomonas jinjuensis</name>
    <dbReference type="NCBI Taxonomy" id="535907"/>
    <lineage>
        <taxon>Bacteria</taxon>
        <taxon>Pseudomonadati</taxon>
        <taxon>Pseudomonadota</taxon>
        <taxon>Alphaproteobacteria</taxon>
        <taxon>Sphingomonadales</taxon>
        <taxon>Sphingomonadaceae</taxon>
        <taxon>Sphingomonas</taxon>
    </lineage>
</organism>
<evidence type="ECO:0000256" key="2">
    <source>
        <dbReference type="SAM" id="Phobius"/>
    </source>
</evidence>
<evidence type="ECO:0000313" key="3">
    <source>
        <dbReference type="EMBL" id="MBB4152873.1"/>
    </source>
</evidence>
<dbReference type="AlphaFoldDB" id="A0A840F0Q8"/>
<keyword evidence="2" id="KW-1133">Transmembrane helix</keyword>
<feature type="transmembrane region" description="Helical" evidence="2">
    <location>
        <begin position="31"/>
        <end position="53"/>
    </location>
</feature>
<dbReference type="Proteomes" id="UP000529795">
    <property type="component" value="Unassembled WGS sequence"/>
</dbReference>
<evidence type="ECO:0000313" key="4">
    <source>
        <dbReference type="Proteomes" id="UP000529795"/>
    </source>
</evidence>
<protein>
    <submittedName>
        <fullName evidence="3">Uncharacterized protein</fullName>
    </submittedName>
</protein>
<reference evidence="3 4" key="1">
    <citation type="submission" date="2020-08" db="EMBL/GenBank/DDBJ databases">
        <title>Genomic Encyclopedia of Type Strains, Phase IV (KMG-IV): sequencing the most valuable type-strain genomes for metagenomic binning, comparative biology and taxonomic classification.</title>
        <authorList>
            <person name="Goeker M."/>
        </authorList>
    </citation>
    <scope>NUCLEOTIDE SEQUENCE [LARGE SCALE GENOMIC DNA]</scope>
    <source>
        <strain evidence="3 4">YC6723</strain>
    </source>
</reference>
<gene>
    <name evidence="3" type="ORF">GGQ80_000761</name>
</gene>
<sequence>MERRQAIDPNYTGPERRQGERRRYRARSRNIVAPTIAAVLAFAMVDATIWNSYYWRAAVNRLNDDAATTRAWGANIWHLG</sequence>
<comment type="caution">
    <text evidence="3">The sequence shown here is derived from an EMBL/GenBank/DDBJ whole genome shotgun (WGS) entry which is preliminary data.</text>
</comment>
<dbReference type="RefSeq" id="WP_183982570.1">
    <property type="nucleotide sequence ID" value="NZ_JACIEV010000002.1"/>
</dbReference>
<name>A0A840F0Q8_9SPHN</name>
<evidence type="ECO:0000256" key="1">
    <source>
        <dbReference type="SAM" id="MobiDB-lite"/>
    </source>
</evidence>